<dbReference type="GO" id="GO:0016301">
    <property type="term" value="F:kinase activity"/>
    <property type="evidence" value="ECO:0007669"/>
    <property type="project" value="UniProtKB-KW"/>
</dbReference>
<gene>
    <name evidence="1" type="ORF">FB391_0465</name>
</gene>
<dbReference type="GO" id="GO:0016773">
    <property type="term" value="F:phosphotransferase activity, alcohol group as acceptor"/>
    <property type="evidence" value="ECO:0007669"/>
    <property type="project" value="InterPro"/>
</dbReference>
<evidence type="ECO:0000313" key="2">
    <source>
        <dbReference type="Proteomes" id="UP000320235"/>
    </source>
</evidence>
<dbReference type="InterPro" id="IPR006748">
    <property type="entry name" value="NH2Glyco/OHUrea_AB-resist_kin"/>
</dbReference>
<keyword evidence="1" id="KW-0808">Transferase</keyword>
<organism evidence="1 2">
    <name type="scientific">Microbacterium kyungheense</name>
    <dbReference type="NCBI Taxonomy" id="1263636"/>
    <lineage>
        <taxon>Bacteria</taxon>
        <taxon>Bacillati</taxon>
        <taxon>Actinomycetota</taxon>
        <taxon>Actinomycetes</taxon>
        <taxon>Micrococcales</taxon>
        <taxon>Microbacteriaceae</taxon>
        <taxon>Microbacterium</taxon>
    </lineage>
</organism>
<keyword evidence="2" id="KW-1185">Reference proteome</keyword>
<proteinExistence type="predicted"/>
<protein>
    <submittedName>
        <fullName evidence="1">Streptomycin 6-kinase</fullName>
    </submittedName>
</protein>
<dbReference type="GO" id="GO:0019748">
    <property type="term" value="P:secondary metabolic process"/>
    <property type="evidence" value="ECO:0007669"/>
    <property type="project" value="InterPro"/>
</dbReference>
<keyword evidence="1" id="KW-0418">Kinase</keyword>
<dbReference type="SUPFAM" id="SSF56112">
    <property type="entry name" value="Protein kinase-like (PK-like)"/>
    <property type="match status" value="1"/>
</dbReference>
<accession>A0A543FJY9</accession>
<dbReference type="Proteomes" id="UP000320235">
    <property type="component" value="Unassembled WGS sequence"/>
</dbReference>
<sequence>MITVPQSMRAMPRWTRDEAGRAWLDELPQLVAEQCRTWDVEVDGAPLHGSNAIVVPVARGGAVFALRLAPPGDDVTRQVEALRFWDGRGVVELIEADPAHRAMLLERLDGARTLLSVPLDEAHQVIAGLVRTLAVPAPPDAPTTAEVARQHAESFERDWIALAEPVVPQQLRAAVDHALALAAAPVADTAVDADLHHGQVLAGTRAPWIMVDPVLLRGDPEYDLARVLWTRLDEMPGDDDVTAAFRAFVATVDVPEDRARAWVVVRSFSYLLWGLSHGMTEDPMRCRRLLDIFA</sequence>
<dbReference type="EMBL" id="VFPE01000001">
    <property type="protein sequence ID" value="TQM34178.1"/>
    <property type="molecule type" value="Genomic_DNA"/>
</dbReference>
<dbReference type="OrthoDB" id="3638028at2"/>
<dbReference type="AlphaFoldDB" id="A0A543FJY9"/>
<comment type="caution">
    <text evidence="1">The sequence shown here is derived from an EMBL/GenBank/DDBJ whole genome shotgun (WGS) entry which is preliminary data.</text>
</comment>
<dbReference type="InterPro" id="IPR011009">
    <property type="entry name" value="Kinase-like_dom_sf"/>
</dbReference>
<name>A0A543FJY9_9MICO</name>
<dbReference type="Pfam" id="PF04655">
    <property type="entry name" value="APH_6_hur"/>
    <property type="match status" value="1"/>
</dbReference>
<reference evidence="1 2" key="1">
    <citation type="submission" date="2019-06" db="EMBL/GenBank/DDBJ databases">
        <title>Sequencing the genomes of 1000 actinobacteria strains.</title>
        <authorList>
            <person name="Klenk H.-P."/>
        </authorList>
    </citation>
    <scope>NUCLEOTIDE SEQUENCE [LARGE SCALE GENOMIC DNA]</scope>
    <source>
        <strain evidence="1 2">DSM 105492</strain>
    </source>
</reference>
<evidence type="ECO:0000313" key="1">
    <source>
        <dbReference type="EMBL" id="TQM34178.1"/>
    </source>
</evidence>